<feature type="binding site" evidence="13">
    <location>
        <position position="289"/>
    </location>
    <ligand>
        <name>NADPH</name>
        <dbReference type="ChEBI" id="CHEBI:57783"/>
    </ligand>
</feature>
<dbReference type="UniPathway" id="UPA00940"/>
<comment type="catalytic activity">
    <reaction evidence="13">
        <text>sn-glycerol 3-phosphate + NAD(+) = dihydroxyacetone phosphate + NADH + H(+)</text>
        <dbReference type="Rhea" id="RHEA:11092"/>
        <dbReference type="ChEBI" id="CHEBI:15378"/>
        <dbReference type="ChEBI" id="CHEBI:57540"/>
        <dbReference type="ChEBI" id="CHEBI:57597"/>
        <dbReference type="ChEBI" id="CHEBI:57642"/>
        <dbReference type="ChEBI" id="CHEBI:57945"/>
        <dbReference type="EC" id="1.1.1.94"/>
    </reaction>
</comment>
<dbReference type="GO" id="GO:0005829">
    <property type="term" value="C:cytosol"/>
    <property type="evidence" value="ECO:0007669"/>
    <property type="project" value="TreeGrafter"/>
</dbReference>
<keyword evidence="3 13" id="KW-0521">NADP</keyword>
<reference evidence="20 21" key="1">
    <citation type="submission" date="2018-08" db="EMBL/GenBank/DDBJ databases">
        <title>A genome reference for cultivated species of the human gut microbiota.</title>
        <authorList>
            <person name="Zou Y."/>
            <person name="Xue W."/>
            <person name="Luo G."/>
        </authorList>
    </citation>
    <scope>NUCLEOTIDE SEQUENCE [LARGE SCALE GENOMIC DNA]</scope>
    <source>
        <strain evidence="20 21">OF01-2LB</strain>
    </source>
</reference>
<feature type="binding site" evidence="13">
    <location>
        <position position="264"/>
    </location>
    <ligand>
        <name>sn-glycerol 3-phosphate</name>
        <dbReference type="ChEBI" id="CHEBI:57597"/>
    </ligand>
</feature>
<feature type="binding site" evidence="13">
    <location>
        <position position="146"/>
    </location>
    <ligand>
        <name>sn-glycerol 3-phosphate</name>
        <dbReference type="ChEBI" id="CHEBI:57597"/>
    </ligand>
</feature>
<dbReference type="FunFam" id="3.40.50.720:FF:000019">
    <property type="entry name" value="Glycerol-3-phosphate dehydrogenase [NAD(P)+]"/>
    <property type="match status" value="1"/>
</dbReference>
<keyword evidence="2 13" id="KW-0444">Lipid biosynthesis</keyword>
<accession>A0A3E2W232</accession>
<feature type="binding site" evidence="13">
    <location>
        <position position="57"/>
    </location>
    <ligand>
        <name>NADPH</name>
        <dbReference type="ChEBI" id="CHEBI:57783"/>
    </ligand>
</feature>
<evidence type="ECO:0000256" key="6">
    <source>
        <dbReference type="ARBA" id="ARBA00023098"/>
    </source>
</evidence>
<feature type="binding site" evidence="13">
    <location>
        <position position="148"/>
    </location>
    <ligand>
        <name>NADPH</name>
        <dbReference type="ChEBI" id="CHEBI:57783"/>
    </ligand>
</feature>
<dbReference type="GO" id="GO:0051287">
    <property type="term" value="F:NAD binding"/>
    <property type="evidence" value="ECO:0007669"/>
    <property type="project" value="InterPro"/>
</dbReference>
<dbReference type="NCBIfam" id="NF000940">
    <property type="entry name" value="PRK00094.1-2"/>
    <property type="match status" value="1"/>
</dbReference>
<evidence type="ECO:0000313" key="21">
    <source>
        <dbReference type="Proteomes" id="UP000260025"/>
    </source>
</evidence>
<dbReference type="InterPro" id="IPR008927">
    <property type="entry name" value="6-PGluconate_DH-like_C_sf"/>
</dbReference>
<dbReference type="GO" id="GO:0005975">
    <property type="term" value="P:carbohydrate metabolic process"/>
    <property type="evidence" value="ECO:0007669"/>
    <property type="project" value="InterPro"/>
</dbReference>
<organism evidence="20 21">
    <name type="scientific">Clostridium innocuum</name>
    <dbReference type="NCBI Taxonomy" id="1522"/>
    <lineage>
        <taxon>Bacteria</taxon>
        <taxon>Bacillati</taxon>
        <taxon>Bacillota</taxon>
        <taxon>Clostridia</taxon>
        <taxon>Eubacteriales</taxon>
        <taxon>Clostridiaceae</taxon>
        <taxon>Clostridium</taxon>
    </lineage>
</organism>
<evidence type="ECO:0000259" key="19">
    <source>
        <dbReference type="Pfam" id="PF07479"/>
    </source>
</evidence>
<feature type="binding site" evidence="13">
    <location>
        <position position="262"/>
    </location>
    <ligand>
        <name>sn-glycerol 3-phosphate</name>
        <dbReference type="ChEBI" id="CHEBI:57597"/>
    </ligand>
</feature>
<dbReference type="GO" id="GO:0141152">
    <property type="term" value="F:glycerol-3-phosphate dehydrogenase (NAD+) activity"/>
    <property type="evidence" value="ECO:0007669"/>
    <property type="project" value="RHEA"/>
</dbReference>
<feature type="binding site" evidence="16">
    <location>
        <position position="263"/>
    </location>
    <ligand>
        <name>NAD(+)</name>
        <dbReference type="ChEBI" id="CHEBI:57540"/>
    </ligand>
</feature>
<evidence type="ECO:0000256" key="13">
    <source>
        <dbReference type="HAMAP-Rule" id="MF_00394"/>
    </source>
</evidence>
<feature type="binding site" evidence="13">
    <location>
        <position position="263"/>
    </location>
    <ligand>
        <name>sn-glycerol 3-phosphate</name>
        <dbReference type="ChEBI" id="CHEBI:57597"/>
    </ligand>
</feature>
<evidence type="ECO:0000256" key="12">
    <source>
        <dbReference type="ARBA" id="ARBA00080511"/>
    </source>
</evidence>
<gene>
    <name evidence="13" type="primary">gpsA</name>
    <name evidence="20" type="ORF">DXA38_04490</name>
</gene>
<comment type="subcellular location">
    <subcellularLocation>
        <location evidence="13">Cytoplasm</location>
    </subcellularLocation>
</comment>
<dbReference type="EC" id="1.1.1.94" evidence="10 13"/>
<proteinExistence type="inferred from homology"/>
<evidence type="ECO:0000256" key="17">
    <source>
        <dbReference type="RuleBase" id="RU000437"/>
    </source>
</evidence>
<comment type="caution">
    <text evidence="20">The sequence shown here is derived from an EMBL/GenBank/DDBJ whole genome shotgun (WGS) entry which is preliminary data.</text>
</comment>
<keyword evidence="7 13" id="KW-0594">Phospholipid biosynthesis</keyword>
<dbReference type="InterPro" id="IPR006168">
    <property type="entry name" value="G3P_DH_NAD-dep"/>
</dbReference>
<dbReference type="RefSeq" id="WP_117442153.1">
    <property type="nucleotide sequence ID" value="NZ_JAJFEN010000002.1"/>
</dbReference>
<dbReference type="PIRSF" id="PIRSF000114">
    <property type="entry name" value="Glycerol-3-P_dh"/>
    <property type="match status" value="1"/>
</dbReference>
<dbReference type="NCBIfam" id="NF000942">
    <property type="entry name" value="PRK00094.1-4"/>
    <property type="match status" value="1"/>
</dbReference>
<feature type="binding site" evidence="16">
    <location>
        <position position="286"/>
    </location>
    <ligand>
        <name>NAD(+)</name>
        <dbReference type="ChEBI" id="CHEBI:57540"/>
    </ligand>
</feature>
<keyword evidence="13" id="KW-0547">Nucleotide-binding</keyword>
<dbReference type="GO" id="GO:0046168">
    <property type="term" value="P:glycerol-3-phosphate catabolic process"/>
    <property type="evidence" value="ECO:0007669"/>
    <property type="project" value="InterPro"/>
</dbReference>
<dbReference type="PANTHER" id="PTHR11728">
    <property type="entry name" value="GLYCEROL-3-PHOSPHATE DEHYDROGENASE"/>
    <property type="match status" value="1"/>
</dbReference>
<comment type="catalytic activity">
    <reaction evidence="9">
        <text>sn-glycerol 3-phosphate + NADP(+) = dihydroxyacetone phosphate + NADPH + H(+)</text>
        <dbReference type="Rhea" id="RHEA:11096"/>
        <dbReference type="ChEBI" id="CHEBI:15378"/>
        <dbReference type="ChEBI" id="CHEBI:57597"/>
        <dbReference type="ChEBI" id="CHEBI:57642"/>
        <dbReference type="ChEBI" id="CHEBI:57783"/>
        <dbReference type="ChEBI" id="CHEBI:58349"/>
        <dbReference type="EC" id="1.1.1.94"/>
    </reaction>
    <physiologicalReaction direction="right-to-left" evidence="9">
        <dbReference type="Rhea" id="RHEA:11098"/>
    </physiologicalReaction>
</comment>
<dbReference type="GO" id="GO:0008654">
    <property type="term" value="P:phospholipid biosynthetic process"/>
    <property type="evidence" value="ECO:0007669"/>
    <property type="project" value="UniProtKB-KW"/>
</dbReference>
<comment type="function">
    <text evidence="13">Catalyzes the reduction of the glycolytic intermediate dihydroxyacetone phosphate (DHAP) to sn-glycerol 3-phosphate (G3P), the key precursor for phospholipid synthesis.</text>
</comment>
<feature type="binding site" evidence="13">
    <location>
        <position position="263"/>
    </location>
    <ligand>
        <name>NADPH</name>
        <dbReference type="ChEBI" id="CHEBI:57783"/>
    </ligand>
</feature>
<name>A0A3E2W232_CLOIN</name>
<keyword evidence="8 13" id="KW-1208">Phospholipid metabolism</keyword>
<evidence type="ECO:0000256" key="2">
    <source>
        <dbReference type="ARBA" id="ARBA00022516"/>
    </source>
</evidence>
<feature type="binding site" evidence="13">
    <location>
        <position position="19"/>
    </location>
    <ligand>
        <name>NADPH</name>
        <dbReference type="ChEBI" id="CHEBI:57783"/>
    </ligand>
</feature>
<comment type="similarity">
    <text evidence="1 13 17">Belongs to the NAD-dependent glycerol-3-phosphate dehydrogenase family.</text>
</comment>
<dbReference type="HAMAP" id="MF_00394">
    <property type="entry name" value="NAD_Glyc3P_dehydrog"/>
    <property type="match status" value="1"/>
</dbReference>
<evidence type="ECO:0000256" key="4">
    <source>
        <dbReference type="ARBA" id="ARBA00023002"/>
    </source>
</evidence>
<feature type="binding site" evidence="15">
    <location>
        <begin position="263"/>
        <end position="264"/>
    </location>
    <ligand>
        <name>substrate</name>
    </ligand>
</feature>
<dbReference type="Proteomes" id="UP000260025">
    <property type="component" value="Unassembled WGS sequence"/>
</dbReference>
<dbReference type="NCBIfam" id="NF000941">
    <property type="entry name" value="PRK00094.1-3"/>
    <property type="match status" value="1"/>
</dbReference>
<dbReference type="EMBL" id="QVEV01000004">
    <property type="protein sequence ID" value="RGC17574.1"/>
    <property type="molecule type" value="Genomic_DNA"/>
</dbReference>
<feature type="binding site" evidence="13">
    <location>
        <position position="199"/>
    </location>
    <ligand>
        <name>sn-glycerol 3-phosphate</name>
        <dbReference type="ChEBI" id="CHEBI:57597"/>
    </ligand>
</feature>
<evidence type="ECO:0000256" key="9">
    <source>
        <dbReference type="ARBA" id="ARBA00052716"/>
    </source>
</evidence>
<evidence type="ECO:0000313" key="20">
    <source>
        <dbReference type="EMBL" id="RGC17574.1"/>
    </source>
</evidence>
<evidence type="ECO:0000256" key="3">
    <source>
        <dbReference type="ARBA" id="ARBA00022857"/>
    </source>
</evidence>
<dbReference type="Pfam" id="PF01210">
    <property type="entry name" value="NAD_Gly3P_dh_N"/>
    <property type="match status" value="1"/>
</dbReference>
<evidence type="ECO:0000256" key="7">
    <source>
        <dbReference type="ARBA" id="ARBA00023209"/>
    </source>
</evidence>
<evidence type="ECO:0000256" key="1">
    <source>
        <dbReference type="ARBA" id="ARBA00011009"/>
    </source>
</evidence>
<feature type="binding site" evidence="13">
    <location>
        <position position="113"/>
    </location>
    <ligand>
        <name>sn-glycerol 3-phosphate</name>
        <dbReference type="ChEBI" id="CHEBI:57597"/>
    </ligand>
</feature>
<dbReference type="InterPro" id="IPR011128">
    <property type="entry name" value="G3P_DH_NAD-dep_N"/>
</dbReference>
<feature type="binding site" evidence="15">
    <location>
        <position position="113"/>
    </location>
    <ligand>
        <name>substrate</name>
    </ligand>
</feature>
<keyword evidence="4 13" id="KW-0560">Oxidoreductase</keyword>
<protein>
    <recommendedName>
        <fullName evidence="11 13">Glycerol-3-phosphate dehydrogenase [NAD(P)+]</fullName>
        <ecNumber evidence="10 13">1.1.1.94</ecNumber>
    </recommendedName>
    <alternativeName>
        <fullName evidence="13">NAD(P)(+)-dependent glycerol-3-phosphate dehydrogenase</fullName>
    </alternativeName>
    <alternativeName>
        <fullName evidence="12 13">NAD(P)H-dependent dihydroxyacetone-phosphate reductase</fullName>
    </alternativeName>
</protein>
<dbReference type="InterPro" id="IPR013328">
    <property type="entry name" value="6PGD_dom2"/>
</dbReference>
<keyword evidence="13" id="KW-0963">Cytoplasm</keyword>
<dbReference type="GO" id="GO:0006650">
    <property type="term" value="P:glycerophospholipid metabolic process"/>
    <property type="evidence" value="ECO:0007669"/>
    <property type="project" value="UniProtKB-UniRule"/>
</dbReference>
<feature type="binding site" evidence="13">
    <location>
        <position position="144"/>
    </location>
    <ligand>
        <name>sn-glycerol 3-phosphate</name>
        <dbReference type="ChEBI" id="CHEBI:57597"/>
    </ligand>
</feature>
<dbReference type="PANTHER" id="PTHR11728:SF1">
    <property type="entry name" value="GLYCEROL-3-PHOSPHATE DEHYDROGENASE [NAD(+)] 2, CHLOROPLASTIC"/>
    <property type="match status" value="1"/>
</dbReference>
<dbReference type="GO" id="GO:0141153">
    <property type="term" value="F:glycerol-3-phosphate dehydrogenase (NADP+) activity"/>
    <property type="evidence" value="ECO:0007669"/>
    <property type="project" value="RHEA"/>
</dbReference>
<keyword evidence="5 13" id="KW-0520">NAD</keyword>
<feature type="active site" description="Proton acceptor" evidence="13 14">
    <location>
        <position position="199"/>
    </location>
</feature>
<evidence type="ECO:0000259" key="18">
    <source>
        <dbReference type="Pfam" id="PF01210"/>
    </source>
</evidence>
<dbReference type="Gene3D" id="3.40.50.720">
    <property type="entry name" value="NAD(P)-binding Rossmann-like Domain"/>
    <property type="match status" value="1"/>
</dbReference>
<comment type="caution">
    <text evidence="13">Lacks conserved residue(s) required for the propagation of feature annotation.</text>
</comment>
<dbReference type="InterPro" id="IPR006109">
    <property type="entry name" value="G3P_DH_NAD-dep_C"/>
</dbReference>
<evidence type="ECO:0000256" key="8">
    <source>
        <dbReference type="ARBA" id="ARBA00023264"/>
    </source>
</evidence>
<dbReference type="FunFam" id="1.10.1040.10:FF:000001">
    <property type="entry name" value="Glycerol-3-phosphate dehydrogenase [NAD(P)+]"/>
    <property type="match status" value="1"/>
</dbReference>
<evidence type="ECO:0000256" key="16">
    <source>
        <dbReference type="PIRSR" id="PIRSR000114-3"/>
    </source>
</evidence>
<dbReference type="OrthoDB" id="9812273at2"/>
<evidence type="ECO:0000256" key="15">
    <source>
        <dbReference type="PIRSR" id="PIRSR000114-2"/>
    </source>
</evidence>
<feature type="domain" description="Glycerol-3-phosphate dehydrogenase NAD-dependent N-terminal" evidence="18">
    <location>
        <begin position="13"/>
        <end position="167"/>
    </location>
</feature>
<evidence type="ECO:0000256" key="5">
    <source>
        <dbReference type="ARBA" id="ARBA00023027"/>
    </source>
</evidence>
<feature type="domain" description="Glycerol-3-phosphate dehydrogenase NAD-dependent C-terminal" evidence="19">
    <location>
        <begin position="188"/>
        <end position="327"/>
    </location>
</feature>
<evidence type="ECO:0000256" key="10">
    <source>
        <dbReference type="ARBA" id="ARBA00066687"/>
    </source>
</evidence>
<sequence length="342" mass="37584">MTLRKAGNKVKAVVVGSGSWGTGLAQVLCDNKQDVMIYGNCESEIQDINENHQNAKYFDGVELHPALKATTDIQVVKDADVIVLSIPTIAVESVCREIDALLDHKVVIVNTSKGFHPETFDRMSDVIRRNISAEHLSSVVSLIGPSHAEEVVIRMLTTICAVSQKEADAQKIQKLFSNDYLRIYTGTDEIGSEIGVAVKNAIALASGVLYGLGYGDNTRAALITRGLMEMTRYGVALGGRKETFMGLTGIGDLIVTCTSKHSRNFQAGYDIGKHNSAKYFWDNNTKTVEGVRTAKAVHENSKRLGIDMPIVNEIYQVLFEDKNPEDSARDLMLRDLKSEINF</sequence>
<evidence type="ECO:0000256" key="14">
    <source>
        <dbReference type="PIRSR" id="PIRSR000114-1"/>
    </source>
</evidence>
<feature type="binding site" evidence="13">
    <location>
        <position position="252"/>
    </location>
    <ligand>
        <name>sn-glycerol 3-phosphate</name>
        <dbReference type="ChEBI" id="CHEBI:57597"/>
    </ligand>
</feature>
<feature type="binding site" evidence="13">
    <location>
        <position position="113"/>
    </location>
    <ligand>
        <name>NADPH</name>
        <dbReference type="ChEBI" id="CHEBI:57783"/>
    </ligand>
</feature>
<dbReference type="SUPFAM" id="SSF48179">
    <property type="entry name" value="6-phosphogluconate dehydrogenase C-terminal domain-like"/>
    <property type="match status" value="1"/>
</dbReference>
<feature type="binding site" evidence="16">
    <location>
        <begin position="16"/>
        <end position="21"/>
    </location>
    <ligand>
        <name>NAD(+)</name>
        <dbReference type="ChEBI" id="CHEBI:57540"/>
    </ligand>
</feature>
<comment type="pathway">
    <text evidence="13">Membrane lipid metabolism; glycerophospholipid metabolism.</text>
</comment>
<keyword evidence="6 13" id="KW-0443">Lipid metabolism</keyword>
<dbReference type="Gene3D" id="1.10.1040.10">
    <property type="entry name" value="N-(1-d-carboxylethyl)-l-norvaline Dehydrogenase, domain 2"/>
    <property type="match status" value="1"/>
</dbReference>
<evidence type="ECO:0000256" key="11">
    <source>
        <dbReference type="ARBA" id="ARBA00069372"/>
    </source>
</evidence>
<dbReference type="AlphaFoldDB" id="A0A3E2W232"/>
<dbReference type="SUPFAM" id="SSF51735">
    <property type="entry name" value="NAD(P)-binding Rossmann-fold domains"/>
    <property type="match status" value="1"/>
</dbReference>
<feature type="binding site" evidence="16">
    <location>
        <position position="148"/>
    </location>
    <ligand>
        <name>NAD(+)</name>
        <dbReference type="ChEBI" id="CHEBI:57540"/>
    </ligand>
</feature>
<dbReference type="PRINTS" id="PR00077">
    <property type="entry name" value="GPDHDRGNASE"/>
</dbReference>
<dbReference type="InterPro" id="IPR036291">
    <property type="entry name" value="NAD(P)-bd_dom_sf"/>
</dbReference>
<feature type="binding site" evidence="13">
    <location>
        <position position="20"/>
    </location>
    <ligand>
        <name>NADPH</name>
        <dbReference type="ChEBI" id="CHEBI:57783"/>
    </ligand>
</feature>
<dbReference type="GO" id="GO:0046167">
    <property type="term" value="P:glycerol-3-phosphate biosynthetic process"/>
    <property type="evidence" value="ECO:0007669"/>
    <property type="project" value="UniProtKB-UniRule"/>
</dbReference>
<dbReference type="Pfam" id="PF07479">
    <property type="entry name" value="NAD_Gly3P_dh_C"/>
    <property type="match status" value="1"/>
</dbReference>